<name>A0AAT9HCS6_9ACTN</name>
<sequence length="279" mass="28225">MRVGLAFDDRGHARVHAGLAYDGAAEEGDPPLLLGGQPGGGTRGDRVDEAELADVVHQGGVLQHGQFGFAQSEVPAHRLAECGDPAGVSGRGAAGDLGGPREGGDGLPVGGAHGGVPPVGELGEQQRYGEDGQRPQSDDRDAERHHRARGDDGGPDAGQGPQFVAQGRQEGPSGAGVGERGGEDGVAQGGEGQQGEQQDRVGGAAPAVEGAPVVQRLEAQGDEADGQHPARRRVEGGAVLASDVRHAAEQGGREHHGDDLGGAVVGGPPRDLAEQRVRQ</sequence>
<organism evidence="2">
    <name type="scientific">Streptomyces haneummycinicus</name>
    <dbReference type="NCBI Taxonomy" id="3074435"/>
    <lineage>
        <taxon>Bacteria</taxon>
        <taxon>Bacillati</taxon>
        <taxon>Actinomycetota</taxon>
        <taxon>Actinomycetes</taxon>
        <taxon>Kitasatosporales</taxon>
        <taxon>Streptomycetaceae</taxon>
        <taxon>Streptomyces</taxon>
    </lineage>
</organism>
<proteinExistence type="predicted"/>
<feature type="region of interest" description="Disordered" evidence="1">
    <location>
        <begin position="81"/>
        <end position="279"/>
    </location>
</feature>
<evidence type="ECO:0000313" key="2">
    <source>
        <dbReference type="EMBL" id="BFO15173.1"/>
    </source>
</evidence>
<feature type="compositionally biased region" description="Gly residues" evidence="1">
    <location>
        <begin position="89"/>
        <end position="114"/>
    </location>
</feature>
<accession>A0AAT9HCS6</accession>
<dbReference type="EMBL" id="AP035768">
    <property type="protein sequence ID" value="BFO15173.1"/>
    <property type="molecule type" value="Genomic_DNA"/>
</dbReference>
<gene>
    <name evidence="2" type="ORF">SHKM778_15610</name>
</gene>
<evidence type="ECO:0000256" key="1">
    <source>
        <dbReference type="SAM" id="MobiDB-lite"/>
    </source>
</evidence>
<feature type="compositionally biased region" description="Basic and acidic residues" evidence="1">
    <location>
        <begin position="127"/>
        <end position="152"/>
    </location>
</feature>
<dbReference type="AlphaFoldDB" id="A0AAT9HCS6"/>
<feature type="compositionally biased region" description="Low complexity" evidence="1">
    <location>
        <begin position="194"/>
        <end position="214"/>
    </location>
</feature>
<reference evidence="2" key="2">
    <citation type="submission" date="2024-07" db="EMBL/GenBank/DDBJ databases">
        <title>Streptomyces haneummycinica sp. nov., a new antibiotic-producing actinobacterium isolated from marine sediment.</title>
        <authorList>
            <person name="Uemura M."/>
            <person name="Hamada M."/>
            <person name="Hirano S."/>
            <person name="Kobayashi K."/>
            <person name="Ohshiro T."/>
            <person name="Kobayashi T."/>
            <person name="Terahara T."/>
        </authorList>
    </citation>
    <scope>NUCLEOTIDE SEQUENCE</scope>
    <source>
        <strain evidence="2">KM77-8</strain>
    </source>
</reference>
<feature type="compositionally biased region" description="Basic and acidic residues" evidence="1">
    <location>
        <begin position="243"/>
        <end position="259"/>
    </location>
</feature>
<reference evidence="2" key="1">
    <citation type="submission" date="2024-06" db="EMBL/GenBank/DDBJ databases">
        <authorList>
            <consortium name="consrtm"/>
            <person name="Uemura M."/>
            <person name="Terahara T."/>
        </authorList>
    </citation>
    <scope>NUCLEOTIDE SEQUENCE</scope>
    <source>
        <strain evidence="2">KM77-8</strain>
    </source>
</reference>
<protein>
    <submittedName>
        <fullName evidence="2">Uncharacterized protein</fullName>
    </submittedName>
</protein>
<feature type="region of interest" description="Disordered" evidence="1">
    <location>
        <begin position="22"/>
        <end position="45"/>
    </location>
</feature>
<feature type="compositionally biased region" description="Basic and acidic residues" evidence="1">
    <location>
        <begin position="225"/>
        <end position="235"/>
    </location>
</feature>